<proteinExistence type="predicted"/>
<evidence type="ECO:0000313" key="2">
    <source>
        <dbReference type="EMBL" id="OSX70246.1"/>
    </source>
</evidence>
<keyword evidence="3" id="KW-1185">Reference proteome</keyword>
<dbReference type="EMBL" id="KV919287">
    <property type="protein sequence ID" value="OSX70246.1"/>
    <property type="molecule type" value="Genomic_DNA"/>
</dbReference>
<accession>A0A1X6NP24</accession>
<keyword evidence="1" id="KW-0472">Membrane</keyword>
<feature type="transmembrane region" description="Helical" evidence="1">
    <location>
        <begin position="12"/>
        <end position="30"/>
    </location>
</feature>
<gene>
    <name evidence="2" type="ORF">BU14_0835s0009</name>
</gene>
<reference evidence="2 3" key="1">
    <citation type="submission" date="2017-03" db="EMBL/GenBank/DDBJ databases">
        <title>WGS assembly of Porphyra umbilicalis.</title>
        <authorList>
            <person name="Brawley S.H."/>
            <person name="Blouin N.A."/>
            <person name="Ficko-Blean E."/>
            <person name="Wheeler G.L."/>
            <person name="Lohr M."/>
            <person name="Goodson H.V."/>
            <person name="Jenkins J.W."/>
            <person name="Blaby-Haas C.E."/>
            <person name="Helliwell K.E."/>
            <person name="Chan C."/>
            <person name="Marriage T."/>
            <person name="Bhattacharya D."/>
            <person name="Klein A.S."/>
            <person name="Badis Y."/>
            <person name="Brodie J."/>
            <person name="Cao Y."/>
            <person name="Collen J."/>
            <person name="Dittami S.M."/>
            <person name="Gachon C.M."/>
            <person name="Green B.R."/>
            <person name="Karpowicz S."/>
            <person name="Kim J.W."/>
            <person name="Kudahl U."/>
            <person name="Lin S."/>
            <person name="Michel G."/>
            <person name="Mittag M."/>
            <person name="Olson B.J."/>
            <person name="Pangilinan J."/>
            <person name="Peng Y."/>
            <person name="Qiu H."/>
            <person name="Shu S."/>
            <person name="Singer J.T."/>
            <person name="Smith A.G."/>
            <person name="Sprecher B.N."/>
            <person name="Wagner V."/>
            <person name="Wang W."/>
            <person name="Wang Z.-Y."/>
            <person name="Yan J."/>
            <person name="Yarish C."/>
            <person name="Zoeuner-Riek S."/>
            <person name="Zhuang Y."/>
            <person name="Zou Y."/>
            <person name="Lindquist E.A."/>
            <person name="Grimwood J."/>
            <person name="Barry K."/>
            <person name="Rokhsar D.S."/>
            <person name="Schmutz J."/>
            <person name="Stiller J.W."/>
            <person name="Grossman A.R."/>
            <person name="Prochnik S.E."/>
        </authorList>
    </citation>
    <scope>NUCLEOTIDE SEQUENCE [LARGE SCALE GENOMIC DNA]</scope>
    <source>
        <strain evidence="2">4086291</strain>
    </source>
</reference>
<keyword evidence="1" id="KW-0812">Transmembrane</keyword>
<evidence type="ECO:0000256" key="1">
    <source>
        <dbReference type="SAM" id="Phobius"/>
    </source>
</evidence>
<evidence type="ECO:0000313" key="3">
    <source>
        <dbReference type="Proteomes" id="UP000218209"/>
    </source>
</evidence>
<name>A0A1X6NP24_PORUM</name>
<sequence length="43" mass="4502">MNAPLPTGSAGISGLGSPGFAWLGVSSLVLNSQRRSRSWFIPE</sequence>
<organism evidence="2 3">
    <name type="scientific">Porphyra umbilicalis</name>
    <name type="common">Purple laver</name>
    <name type="synonym">Red alga</name>
    <dbReference type="NCBI Taxonomy" id="2786"/>
    <lineage>
        <taxon>Eukaryota</taxon>
        <taxon>Rhodophyta</taxon>
        <taxon>Bangiophyceae</taxon>
        <taxon>Bangiales</taxon>
        <taxon>Bangiaceae</taxon>
        <taxon>Porphyra</taxon>
    </lineage>
</organism>
<dbReference type="AlphaFoldDB" id="A0A1X6NP24"/>
<keyword evidence="1" id="KW-1133">Transmembrane helix</keyword>
<dbReference type="Proteomes" id="UP000218209">
    <property type="component" value="Unassembled WGS sequence"/>
</dbReference>
<protein>
    <submittedName>
        <fullName evidence="2">Uncharacterized protein</fullName>
    </submittedName>
</protein>